<dbReference type="GO" id="GO:0005654">
    <property type="term" value="C:nucleoplasm"/>
    <property type="evidence" value="ECO:0007669"/>
    <property type="project" value="TreeGrafter"/>
</dbReference>
<dbReference type="GO" id="GO:0000278">
    <property type="term" value="P:mitotic cell cycle"/>
    <property type="evidence" value="ECO:0007669"/>
    <property type="project" value="InterPro"/>
</dbReference>
<dbReference type="GO" id="GO:0003677">
    <property type="term" value="F:DNA binding"/>
    <property type="evidence" value="ECO:0007669"/>
    <property type="project" value="InterPro"/>
</dbReference>
<dbReference type="InterPro" id="IPR028847">
    <property type="entry name" value="CENP-W"/>
</dbReference>
<dbReference type="InterPro" id="IPR052484">
    <property type="entry name" value="CENP-W/WIP1"/>
</dbReference>
<evidence type="ECO:0000256" key="3">
    <source>
        <dbReference type="ARBA" id="ARBA00022454"/>
    </source>
</evidence>
<dbReference type="CDD" id="cd13732">
    <property type="entry name" value="HFD_CENP-W"/>
    <property type="match status" value="1"/>
</dbReference>
<evidence type="ECO:0000256" key="1">
    <source>
        <dbReference type="ARBA" id="ARBA00004123"/>
    </source>
</evidence>
<keyword evidence="6" id="KW-0137">Centromere</keyword>
<keyword evidence="5" id="KW-0539">Nucleus</keyword>
<dbReference type="GO" id="GO:0046982">
    <property type="term" value="F:protein heterodimerization activity"/>
    <property type="evidence" value="ECO:0007669"/>
    <property type="project" value="InterPro"/>
</dbReference>
<dbReference type="AlphaFoldDB" id="A0AAD6NMF6"/>
<dbReference type="InterPro" id="IPR009072">
    <property type="entry name" value="Histone-fold"/>
</dbReference>
<dbReference type="PANTHER" id="PTHR34832:SF1">
    <property type="entry name" value="CENTROMERE PROTEIN W"/>
    <property type="match status" value="1"/>
</dbReference>
<dbReference type="Gene3D" id="1.10.20.10">
    <property type="entry name" value="Histone, subunit A"/>
    <property type="match status" value="1"/>
</dbReference>
<dbReference type="PANTHER" id="PTHR34832">
    <property type="entry name" value="CENTROMERE PROTEIN W"/>
    <property type="match status" value="1"/>
</dbReference>
<proteinExistence type="inferred from homology"/>
<organism evidence="8 9">
    <name type="scientific">Drechslerella dactyloides</name>
    <name type="common">Nematode-trapping fungus</name>
    <name type="synonym">Arthrobotrys dactyloides</name>
    <dbReference type="NCBI Taxonomy" id="74499"/>
    <lineage>
        <taxon>Eukaryota</taxon>
        <taxon>Fungi</taxon>
        <taxon>Dikarya</taxon>
        <taxon>Ascomycota</taxon>
        <taxon>Pezizomycotina</taxon>
        <taxon>Orbiliomycetes</taxon>
        <taxon>Orbiliales</taxon>
        <taxon>Orbiliaceae</taxon>
        <taxon>Drechslerella</taxon>
    </lineage>
</organism>
<comment type="similarity">
    <text evidence="7">Belongs to the CENP-W/WIP1 family.</text>
</comment>
<dbReference type="GO" id="GO:0000776">
    <property type="term" value="C:kinetochore"/>
    <property type="evidence" value="ECO:0007669"/>
    <property type="project" value="UniProtKB-KW"/>
</dbReference>
<evidence type="ECO:0000256" key="6">
    <source>
        <dbReference type="ARBA" id="ARBA00023328"/>
    </source>
</evidence>
<evidence type="ECO:0000256" key="4">
    <source>
        <dbReference type="ARBA" id="ARBA00022838"/>
    </source>
</evidence>
<keyword evidence="9" id="KW-1185">Reference proteome</keyword>
<keyword evidence="4" id="KW-0995">Kinetochore</keyword>
<dbReference type="Pfam" id="PF15510">
    <property type="entry name" value="CENP-W"/>
    <property type="match status" value="1"/>
</dbReference>
<protein>
    <submittedName>
        <fullName evidence="8">Inner kinetochore subunit wip1</fullName>
    </submittedName>
</protein>
<comment type="subcellular location">
    <subcellularLocation>
        <location evidence="2">Chromosome</location>
        <location evidence="2">Centromere</location>
        <location evidence="2">Kinetochore</location>
    </subcellularLocation>
    <subcellularLocation>
        <location evidence="1">Nucleus</location>
    </subcellularLocation>
</comment>
<evidence type="ECO:0000313" key="8">
    <source>
        <dbReference type="EMBL" id="KAJ6262208.1"/>
    </source>
</evidence>
<evidence type="ECO:0000256" key="7">
    <source>
        <dbReference type="ARBA" id="ARBA00038432"/>
    </source>
</evidence>
<dbReference type="GO" id="GO:0051382">
    <property type="term" value="P:kinetochore assembly"/>
    <property type="evidence" value="ECO:0007669"/>
    <property type="project" value="InterPro"/>
</dbReference>
<dbReference type="SUPFAM" id="SSF47113">
    <property type="entry name" value="Histone-fold"/>
    <property type="match status" value="1"/>
</dbReference>
<comment type="caution">
    <text evidence="8">The sequence shown here is derived from an EMBL/GenBank/DDBJ whole genome shotgun (WGS) entry which is preliminary data.</text>
</comment>
<name>A0AAD6NMF6_DREDA</name>
<sequence length="88" mass="9814">MSSFLLVTMAATKSTNQYPRNVLRRIIKAHSGCNISKNADVLIYLDYALFLEQLLKEAGIDAKASGEKQIAARNVKKARDSVLKKFRA</sequence>
<evidence type="ECO:0000256" key="5">
    <source>
        <dbReference type="ARBA" id="ARBA00023242"/>
    </source>
</evidence>
<dbReference type="Proteomes" id="UP001221413">
    <property type="component" value="Unassembled WGS sequence"/>
</dbReference>
<dbReference type="GO" id="GO:0007059">
    <property type="term" value="P:chromosome segregation"/>
    <property type="evidence" value="ECO:0007669"/>
    <property type="project" value="TreeGrafter"/>
</dbReference>
<keyword evidence="3" id="KW-0158">Chromosome</keyword>
<evidence type="ECO:0000313" key="9">
    <source>
        <dbReference type="Proteomes" id="UP001221413"/>
    </source>
</evidence>
<dbReference type="EMBL" id="JAQGDS010000003">
    <property type="protein sequence ID" value="KAJ6262208.1"/>
    <property type="molecule type" value="Genomic_DNA"/>
</dbReference>
<reference evidence="8" key="1">
    <citation type="submission" date="2023-01" db="EMBL/GenBank/DDBJ databases">
        <title>The chitinases involved in constricting ring structure development in the nematode-trapping fungus Drechslerella dactyloides.</title>
        <authorList>
            <person name="Wang R."/>
            <person name="Zhang L."/>
            <person name="Tang P."/>
            <person name="Li S."/>
            <person name="Liang L."/>
        </authorList>
    </citation>
    <scope>NUCLEOTIDE SEQUENCE</scope>
    <source>
        <strain evidence="8">YMF1.00031</strain>
    </source>
</reference>
<accession>A0AAD6NMF6</accession>
<gene>
    <name evidence="8" type="ORF">Dda_3013</name>
</gene>
<evidence type="ECO:0000256" key="2">
    <source>
        <dbReference type="ARBA" id="ARBA00004629"/>
    </source>
</evidence>